<reference evidence="1 2" key="1">
    <citation type="journal article" date="2010" name="Nature">
        <title>Genome sequence of the palaeopolyploid soybean.</title>
        <authorList>
            <person name="Schmutz J."/>
            <person name="Cannon S.B."/>
            <person name="Schlueter J."/>
            <person name="Ma J."/>
            <person name="Mitros T."/>
            <person name="Nelson W."/>
            <person name="Hyten D.L."/>
            <person name="Song Q."/>
            <person name="Thelen J.J."/>
            <person name="Cheng J."/>
            <person name="Xu D."/>
            <person name="Hellsten U."/>
            <person name="May G.D."/>
            <person name="Yu Y."/>
            <person name="Sakurai T."/>
            <person name="Umezawa T."/>
            <person name="Bhattacharyya M.K."/>
            <person name="Sandhu D."/>
            <person name="Valliyodan B."/>
            <person name="Lindquist E."/>
            <person name="Peto M."/>
            <person name="Grant D."/>
            <person name="Shu S."/>
            <person name="Goodstein D."/>
            <person name="Barry K."/>
            <person name="Futrell-Griggs M."/>
            <person name="Abernathy B."/>
            <person name="Du J."/>
            <person name="Tian Z."/>
            <person name="Zhu L."/>
            <person name="Gill N."/>
            <person name="Joshi T."/>
            <person name="Libault M."/>
            <person name="Sethuraman A."/>
            <person name="Zhang X.-C."/>
            <person name="Shinozaki K."/>
            <person name="Nguyen H.T."/>
            <person name="Wing R.A."/>
            <person name="Cregan P."/>
            <person name="Specht J."/>
            <person name="Grimwood J."/>
            <person name="Rokhsar D."/>
            <person name="Stacey G."/>
            <person name="Shoemaker R.C."/>
            <person name="Jackson S.A."/>
        </authorList>
    </citation>
    <scope>NUCLEOTIDE SEQUENCE [LARGE SCALE GENOMIC DNA]</scope>
    <source>
        <strain evidence="2">cv. Williams 82</strain>
        <tissue evidence="1">Callus</tissue>
    </source>
</reference>
<dbReference type="EnsemblPlants" id="KRH69522">
    <property type="protein sequence ID" value="KRH69522"/>
    <property type="gene ID" value="GLYMA_02G032900"/>
</dbReference>
<dbReference type="EMBL" id="CM000835">
    <property type="protein sequence ID" value="KRH69522.1"/>
    <property type="molecule type" value="Genomic_DNA"/>
</dbReference>
<organism evidence="2">
    <name type="scientific">Glycine max</name>
    <name type="common">Soybean</name>
    <name type="synonym">Glycine hispida</name>
    <dbReference type="NCBI Taxonomy" id="3847"/>
    <lineage>
        <taxon>Eukaryota</taxon>
        <taxon>Viridiplantae</taxon>
        <taxon>Streptophyta</taxon>
        <taxon>Embryophyta</taxon>
        <taxon>Tracheophyta</taxon>
        <taxon>Spermatophyta</taxon>
        <taxon>Magnoliopsida</taxon>
        <taxon>eudicotyledons</taxon>
        <taxon>Gunneridae</taxon>
        <taxon>Pentapetalae</taxon>
        <taxon>rosids</taxon>
        <taxon>fabids</taxon>
        <taxon>Fabales</taxon>
        <taxon>Fabaceae</taxon>
        <taxon>Papilionoideae</taxon>
        <taxon>50 kb inversion clade</taxon>
        <taxon>NPAAA clade</taxon>
        <taxon>indigoferoid/millettioid clade</taxon>
        <taxon>Phaseoleae</taxon>
        <taxon>Glycine</taxon>
        <taxon>Glycine subgen. Soja</taxon>
    </lineage>
</organism>
<dbReference type="AlphaFoldDB" id="K7K672"/>
<dbReference type="PaxDb" id="3847-GLYMA02G03755.1"/>
<protein>
    <submittedName>
        <fullName evidence="1 2">Uncharacterized protein</fullName>
    </submittedName>
</protein>
<accession>K7K672</accession>
<name>K7K672_SOYBN</name>
<dbReference type="HOGENOM" id="CLU_2065719_0_0_1"/>
<gene>
    <name evidence="1" type="ORF">GLYMA_02G032900</name>
</gene>
<reference evidence="2" key="2">
    <citation type="submission" date="2018-02" db="UniProtKB">
        <authorList>
            <consortium name="EnsemblPlants"/>
        </authorList>
    </citation>
    <scope>IDENTIFICATION</scope>
    <source>
        <strain evidence="2">Williams 82</strain>
    </source>
</reference>
<dbReference type="Gramene" id="KRH69522">
    <property type="protein sequence ID" value="KRH69522"/>
    <property type="gene ID" value="GLYMA_02G032900"/>
</dbReference>
<dbReference type="InParanoid" id="K7K672"/>
<reference evidence="1" key="3">
    <citation type="submission" date="2018-07" db="EMBL/GenBank/DDBJ databases">
        <title>WGS assembly of Glycine max.</title>
        <authorList>
            <person name="Schmutz J."/>
            <person name="Cannon S."/>
            <person name="Schlueter J."/>
            <person name="Ma J."/>
            <person name="Mitros T."/>
            <person name="Nelson W."/>
            <person name="Hyten D."/>
            <person name="Song Q."/>
            <person name="Thelen J."/>
            <person name="Cheng J."/>
            <person name="Xu D."/>
            <person name="Hellsten U."/>
            <person name="May G."/>
            <person name="Yu Y."/>
            <person name="Sakurai T."/>
            <person name="Umezawa T."/>
            <person name="Bhattacharyya M."/>
            <person name="Sandhu D."/>
            <person name="Valliyodan B."/>
            <person name="Lindquist E."/>
            <person name="Peto M."/>
            <person name="Grant D."/>
            <person name="Shu S."/>
            <person name="Goodstein D."/>
            <person name="Barry K."/>
            <person name="Futrell-Griggs M."/>
            <person name="Abernathy B."/>
            <person name="Du J."/>
            <person name="Tian Z."/>
            <person name="Zhu L."/>
            <person name="Gill N."/>
            <person name="Joshi T."/>
            <person name="Libault M."/>
            <person name="Sethuraman A."/>
            <person name="Zhang X."/>
            <person name="Shinozaki K."/>
            <person name="Nguyen H."/>
            <person name="Wing R."/>
            <person name="Cregan P."/>
            <person name="Specht J."/>
            <person name="Grimwood J."/>
            <person name="Rokhsar D."/>
            <person name="Stacey G."/>
            <person name="Shoemaker R."/>
            <person name="Jackson S."/>
        </authorList>
    </citation>
    <scope>NUCLEOTIDE SEQUENCE</scope>
    <source>
        <tissue evidence="1">Callus</tissue>
    </source>
</reference>
<sequence>MSSSFTLRSSSAAANNWCTFMCADQVQDLMTFYIFKIKKPWTGSTSQTRINYLLIPQGTAAECSAHHGEQTLFCLCHPLKPLSLVVFSHSLQGRHNSALAITETAALSTHYFKNATVSM</sequence>
<dbReference type="Proteomes" id="UP000008827">
    <property type="component" value="Chromosome 2"/>
</dbReference>
<proteinExistence type="predicted"/>
<evidence type="ECO:0000313" key="1">
    <source>
        <dbReference type="EMBL" id="KRH69522.1"/>
    </source>
</evidence>
<evidence type="ECO:0000313" key="3">
    <source>
        <dbReference type="Proteomes" id="UP000008827"/>
    </source>
</evidence>
<evidence type="ECO:0000313" key="2">
    <source>
        <dbReference type="EnsemblPlants" id="KRH69522"/>
    </source>
</evidence>
<keyword evidence="3" id="KW-1185">Reference proteome</keyword>